<reference evidence="1" key="2">
    <citation type="journal article" date="2007" name="Science">
        <title>Draft genome sequence of the sexually transmitted pathogen Trichomonas vaginalis.</title>
        <authorList>
            <person name="Carlton J.M."/>
            <person name="Hirt R.P."/>
            <person name="Silva J.C."/>
            <person name="Delcher A.L."/>
            <person name="Schatz M."/>
            <person name="Zhao Q."/>
            <person name="Wortman J.R."/>
            <person name="Bidwell S.L."/>
            <person name="Alsmark U.C.M."/>
            <person name="Besteiro S."/>
            <person name="Sicheritz-Ponten T."/>
            <person name="Noel C.J."/>
            <person name="Dacks J.B."/>
            <person name="Foster P.G."/>
            <person name="Simillion C."/>
            <person name="Van de Peer Y."/>
            <person name="Miranda-Saavedra D."/>
            <person name="Barton G.J."/>
            <person name="Westrop G.D."/>
            <person name="Mueller S."/>
            <person name="Dessi D."/>
            <person name="Fiori P.L."/>
            <person name="Ren Q."/>
            <person name="Paulsen I."/>
            <person name="Zhang H."/>
            <person name="Bastida-Corcuera F.D."/>
            <person name="Simoes-Barbosa A."/>
            <person name="Brown M.T."/>
            <person name="Hayes R.D."/>
            <person name="Mukherjee M."/>
            <person name="Okumura C.Y."/>
            <person name="Schneider R."/>
            <person name="Smith A.J."/>
            <person name="Vanacova S."/>
            <person name="Villalvazo M."/>
            <person name="Haas B.J."/>
            <person name="Pertea M."/>
            <person name="Feldblyum T.V."/>
            <person name="Utterback T.R."/>
            <person name="Shu C.L."/>
            <person name="Osoegawa K."/>
            <person name="de Jong P.J."/>
            <person name="Hrdy I."/>
            <person name="Horvathova L."/>
            <person name="Zubacova Z."/>
            <person name="Dolezal P."/>
            <person name="Malik S.B."/>
            <person name="Logsdon J.M. Jr."/>
            <person name="Henze K."/>
            <person name="Gupta A."/>
            <person name="Wang C.C."/>
            <person name="Dunne R.L."/>
            <person name="Upcroft J.A."/>
            <person name="Upcroft P."/>
            <person name="White O."/>
            <person name="Salzberg S.L."/>
            <person name="Tang P."/>
            <person name="Chiu C.-H."/>
            <person name="Lee Y.-S."/>
            <person name="Embley T.M."/>
            <person name="Coombs G.H."/>
            <person name="Mottram J.C."/>
            <person name="Tachezy J."/>
            <person name="Fraser-Liggett C.M."/>
            <person name="Johnson P.J."/>
        </authorList>
    </citation>
    <scope>NUCLEOTIDE SEQUENCE [LARGE SCALE GENOMIC DNA]</scope>
    <source>
        <strain evidence="1">G3</strain>
    </source>
</reference>
<dbReference type="Proteomes" id="UP000001542">
    <property type="component" value="Unassembled WGS sequence"/>
</dbReference>
<organism evidence="1 2">
    <name type="scientific">Trichomonas vaginalis (strain ATCC PRA-98 / G3)</name>
    <dbReference type="NCBI Taxonomy" id="412133"/>
    <lineage>
        <taxon>Eukaryota</taxon>
        <taxon>Metamonada</taxon>
        <taxon>Parabasalia</taxon>
        <taxon>Trichomonadida</taxon>
        <taxon>Trichomonadidae</taxon>
        <taxon>Trichomonas</taxon>
    </lineage>
</organism>
<accession>A2DLY9</accession>
<dbReference type="RefSeq" id="XP_001579578.1">
    <property type="nucleotide sequence ID" value="XM_001579528.1"/>
</dbReference>
<dbReference type="SMR" id="A2DLY9"/>
<sequence>MGQGGSIDVTQSLPEFKEYITNKAFESMPLNVNYRHLTMTEKQYIDKTILRFMQTERRIETKILECGMTEPDILDAFYW</sequence>
<gene>
    <name evidence="1" type="ORF">TVAG_462780</name>
</gene>
<dbReference type="AlphaFoldDB" id="A2DLY9"/>
<dbReference type="VEuPathDB" id="TrichDB:TVAG_462780"/>
<evidence type="ECO:0000313" key="1">
    <source>
        <dbReference type="EMBL" id="EAY18592.1"/>
    </source>
</evidence>
<evidence type="ECO:0000313" key="2">
    <source>
        <dbReference type="Proteomes" id="UP000001542"/>
    </source>
</evidence>
<protein>
    <submittedName>
        <fullName evidence="1">Uncharacterized protein</fullName>
    </submittedName>
</protein>
<dbReference type="InParanoid" id="A2DLY9"/>
<dbReference type="VEuPathDB" id="TrichDB:TVAGG3_1012660"/>
<name>A2DLY9_TRIV3</name>
<reference evidence="1" key="1">
    <citation type="submission" date="2006-10" db="EMBL/GenBank/DDBJ databases">
        <authorList>
            <person name="Amadeo P."/>
            <person name="Zhao Q."/>
            <person name="Wortman J."/>
            <person name="Fraser-Liggett C."/>
            <person name="Carlton J."/>
        </authorList>
    </citation>
    <scope>NUCLEOTIDE SEQUENCE</scope>
    <source>
        <strain evidence="1">G3</strain>
    </source>
</reference>
<dbReference type="KEGG" id="tva:5464105"/>
<dbReference type="EMBL" id="DS113217">
    <property type="protein sequence ID" value="EAY18592.1"/>
    <property type="molecule type" value="Genomic_DNA"/>
</dbReference>
<proteinExistence type="predicted"/>
<keyword evidence="2" id="KW-1185">Reference proteome</keyword>